<protein>
    <recommendedName>
        <fullName evidence="4">DUF2231 domain-containing protein</fullName>
    </recommendedName>
</protein>
<feature type="transmembrane region" description="Helical" evidence="1">
    <location>
        <begin position="83"/>
        <end position="102"/>
    </location>
</feature>
<keyword evidence="1" id="KW-0472">Membrane</keyword>
<accession>A0A6P1YIA0</accession>
<organism evidence="2 3">
    <name type="scientific">Ancylobacter pratisalsi</name>
    <dbReference type="NCBI Taxonomy" id="1745854"/>
    <lineage>
        <taxon>Bacteria</taxon>
        <taxon>Pseudomonadati</taxon>
        <taxon>Pseudomonadota</taxon>
        <taxon>Alphaproteobacteria</taxon>
        <taxon>Hyphomicrobiales</taxon>
        <taxon>Xanthobacteraceae</taxon>
        <taxon>Ancylobacter</taxon>
    </lineage>
</organism>
<proteinExistence type="predicted"/>
<sequence>MVWRRDGDAPQAMERNGGASIMFDPTTWTGFHTWLSLIAIATGFIALLDLIGGKDRAGLTALFLITAIGTSATGFGFPFTGVLPSHIIGIVALVILAVTVPARYHFRRVGIWNVVYAIGIVASLYLLVFVGVAQAFGKVPALHALAPTQSEPPFAIAEAIVLILFAIAGFAAVRGSRHVMRPAF</sequence>
<feature type="transmembrane region" description="Helical" evidence="1">
    <location>
        <begin position="154"/>
        <end position="173"/>
    </location>
</feature>
<dbReference type="AlphaFoldDB" id="A0A6P1YIA0"/>
<feature type="transmembrane region" description="Helical" evidence="1">
    <location>
        <begin position="58"/>
        <end position="77"/>
    </location>
</feature>
<keyword evidence="3" id="KW-1185">Reference proteome</keyword>
<gene>
    <name evidence="2" type="ORF">G3A50_04520</name>
</gene>
<evidence type="ECO:0000313" key="3">
    <source>
        <dbReference type="Proteomes" id="UP000464751"/>
    </source>
</evidence>
<keyword evidence="1" id="KW-1133">Transmembrane helix</keyword>
<dbReference type="Proteomes" id="UP000464751">
    <property type="component" value="Chromosome"/>
</dbReference>
<reference evidence="2 3" key="1">
    <citation type="submission" date="2020-02" db="EMBL/GenBank/DDBJ databases">
        <authorList>
            <person name="Li G."/>
        </authorList>
    </citation>
    <scope>NUCLEOTIDE SEQUENCE [LARGE SCALE GENOMIC DNA]</scope>
    <source>
        <strain evidence="2 3">DSM 102029</strain>
    </source>
</reference>
<evidence type="ECO:0008006" key="4">
    <source>
        <dbReference type="Google" id="ProtNLM"/>
    </source>
</evidence>
<dbReference type="KEGG" id="apra:G3A50_04520"/>
<evidence type="ECO:0000256" key="1">
    <source>
        <dbReference type="SAM" id="Phobius"/>
    </source>
</evidence>
<name>A0A6P1YIA0_9HYPH</name>
<feature type="transmembrane region" description="Helical" evidence="1">
    <location>
        <begin position="31"/>
        <end position="51"/>
    </location>
</feature>
<keyword evidence="1" id="KW-0812">Transmembrane</keyword>
<dbReference type="EMBL" id="CP048630">
    <property type="protein sequence ID" value="QIB33057.1"/>
    <property type="molecule type" value="Genomic_DNA"/>
</dbReference>
<feature type="transmembrane region" description="Helical" evidence="1">
    <location>
        <begin position="114"/>
        <end position="134"/>
    </location>
</feature>
<evidence type="ECO:0000313" key="2">
    <source>
        <dbReference type="EMBL" id="QIB33057.1"/>
    </source>
</evidence>